<evidence type="ECO:0000256" key="1">
    <source>
        <dbReference type="SAM" id="MobiDB-lite"/>
    </source>
</evidence>
<dbReference type="AlphaFoldDB" id="A0AAE0WF58"/>
<protein>
    <submittedName>
        <fullName evidence="2">Uncharacterized protein</fullName>
    </submittedName>
</protein>
<evidence type="ECO:0000313" key="3">
    <source>
        <dbReference type="Proteomes" id="UP001274830"/>
    </source>
</evidence>
<accession>A0AAE0WF58</accession>
<dbReference type="EMBL" id="JAUTXT010000067">
    <property type="protein sequence ID" value="KAK3669921.1"/>
    <property type="molecule type" value="Genomic_DNA"/>
</dbReference>
<comment type="caution">
    <text evidence="2">The sequence shown here is derived from an EMBL/GenBank/DDBJ whole genome shotgun (WGS) entry which is preliminary data.</text>
</comment>
<sequence>MAGICPIPAHQQDKIINQEINISIRATIEEIENVHRLAMSRLVSSASQKDRDLRVLAGHLCTVDYLEQNLAERRKNEFFSSPAKLPRTPRCNSKSLYTLPSTLVTVECIEVKDDSMDVSKEAANIYPELTDASRESDSDDAEHYRDENDDDENDDDENDDDENDDDWERLSLTRTVSYRATAPIVSESIGENLPIYTVRET</sequence>
<gene>
    <name evidence="2" type="ORF">LTR78_010172</name>
</gene>
<proteinExistence type="predicted"/>
<feature type="compositionally biased region" description="Acidic residues" evidence="1">
    <location>
        <begin position="147"/>
        <end position="167"/>
    </location>
</feature>
<feature type="compositionally biased region" description="Basic and acidic residues" evidence="1">
    <location>
        <begin position="131"/>
        <end position="146"/>
    </location>
</feature>
<keyword evidence="3" id="KW-1185">Reference proteome</keyword>
<reference evidence="2" key="1">
    <citation type="submission" date="2023-07" db="EMBL/GenBank/DDBJ databases">
        <title>Black Yeasts Isolated from many extreme environments.</title>
        <authorList>
            <person name="Coleine C."/>
            <person name="Stajich J.E."/>
            <person name="Selbmann L."/>
        </authorList>
    </citation>
    <scope>NUCLEOTIDE SEQUENCE</scope>
    <source>
        <strain evidence="2">CCFEE 5485</strain>
    </source>
</reference>
<dbReference type="Proteomes" id="UP001274830">
    <property type="component" value="Unassembled WGS sequence"/>
</dbReference>
<evidence type="ECO:0000313" key="2">
    <source>
        <dbReference type="EMBL" id="KAK3669921.1"/>
    </source>
</evidence>
<name>A0AAE0WF58_9PEZI</name>
<organism evidence="2 3">
    <name type="scientific">Recurvomyces mirabilis</name>
    <dbReference type="NCBI Taxonomy" id="574656"/>
    <lineage>
        <taxon>Eukaryota</taxon>
        <taxon>Fungi</taxon>
        <taxon>Dikarya</taxon>
        <taxon>Ascomycota</taxon>
        <taxon>Pezizomycotina</taxon>
        <taxon>Dothideomycetes</taxon>
        <taxon>Dothideomycetidae</taxon>
        <taxon>Mycosphaerellales</taxon>
        <taxon>Teratosphaeriaceae</taxon>
        <taxon>Recurvomyces</taxon>
    </lineage>
</organism>
<feature type="region of interest" description="Disordered" evidence="1">
    <location>
        <begin position="125"/>
        <end position="201"/>
    </location>
</feature>